<keyword evidence="5 8" id="KW-0472">Membrane</keyword>
<feature type="transmembrane region" description="Helical" evidence="8">
    <location>
        <begin position="920"/>
        <end position="948"/>
    </location>
</feature>
<evidence type="ECO:0000256" key="5">
    <source>
        <dbReference type="ARBA" id="ARBA00023136"/>
    </source>
</evidence>
<feature type="domain" description="ABC3 transporter permease C-terminal" evidence="9">
    <location>
        <begin position="316"/>
        <end position="434"/>
    </location>
</feature>
<reference evidence="10 11" key="1">
    <citation type="submission" date="2019-06" db="EMBL/GenBank/DDBJ databases">
        <title>Sequencing the genomes of 1000 actinobacteria strains.</title>
        <authorList>
            <person name="Klenk H.-P."/>
        </authorList>
    </citation>
    <scope>NUCLEOTIDE SEQUENCE [LARGE SCALE GENOMIC DNA]</scope>
    <source>
        <strain evidence="10 11">DSM 41649</strain>
    </source>
</reference>
<evidence type="ECO:0000256" key="8">
    <source>
        <dbReference type="SAM" id="Phobius"/>
    </source>
</evidence>
<comment type="similarity">
    <text evidence="6">Belongs to the ABC-4 integral membrane protein family.</text>
</comment>
<evidence type="ECO:0000313" key="11">
    <source>
        <dbReference type="Proteomes" id="UP000318416"/>
    </source>
</evidence>
<evidence type="ECO:0000256" key="2">
    <source>
        <dbReference type="ARBA" id="ARBA00022475"/>
    </source>
</evidence>
<dbReference type="OrthoDB" id="3405625at2"/>
<dbReference type="PANTHER" id="PTHR30572">
    <property type="entry name" value="MEMBRANE COMPONENT OF TRANSPORTER-RELATED"/>
    <property type="match status" value="1"/>
</dbReference>
<evidence type="ECO:0000259" key="9">
    <source>
        <dbReference type="Pfam" id="PF02687"/>
    </source>
</evidence>
<dbReference type="InterPro" id="IPR003838">
    <property type="entry name" value="ABC3_permease_C"/>
</dbReference>
<dbReference type="AlphaFoldDB" id="A0A561EUU3"/>
<dbReference type="Proteomes" id="UP000318416">
    <property type="component" value="Unassembled WGS sequence"/>
</dbReference>
<keyword evidence="11" id="KW-1185">Reference proteome</keyword>
<feature type="region of interest" description="Disordered" evidence="7">
    <location>
        <begin position="78"/>
        <end position="104"/>
    </location>
</feature>
<dbReference type="PANTHER" id="PTHR30572:SF4">
    <property type="entry name" value="ABC TRANSPORTER PERMEASE YTRF"/>
    <property type="match status" value="1"/>
</dbReference>
<dbReference type="Pfam" id="PF02687">
    <property type="entry name" value="FtsX"/>
    <property type="match status" value="1"/>
</dbReference>
<evidence type="ECO:0000256" key="7">
    <source>
        <dbReference type="SAM" id="MobiDB-lite"/>
    </source>
</evidence>
<keyword evidence="2" id="KW-1003">Cell membrane</keyword>
<sequence>MKLTAWRVALRIARRDALRAKGRSALVLAMIALPVLGVAGADVVYRSAELEPGEKIVRLMGGADALVSAYGRGMTVLQPPIADEGSNAHMPRTGEKPTPEQQRSLTVEPAELVKQVLPAGSVLIPYTEGAGASATTRDGRLGVRTAEADLTNPVWHGKVDLVEGRAPSAPQELAATRHFLDQAGLKVGDTTSLRGLDDKPFTITGVAEYPGDLTTDQLIGRPGALVDPLARANGQSARDNGPFSNGKWLVQLPAGTVLDWPKVLEANKYGFTVTSRSVVLDPPPRSQVPYYVEQDQYEQGVGKYIDDTGLVILATVAGMALLEIVLLAGPAFAVGARRSRRQLGLLAAGGGDRSHIRAVVLGGGVVLGLAGAAVGVVLAIGLVGAVRPWLEELAGRRFGHFDLQPLDLFGVAALGLVTGLLAAVVPAVQAARQDVVEALTGRGSVKPPNRWLALLGLLMLAGGAALALFGANVGSRSTAVLGGSVIAELGMVVCTPMLVGLFGRLGRWMPLSPRLALRDSVRHRGRTAPAVAAVMAAVAGSVAVGIYTTSSDQQSREQYQASLPSGAVLLATGWGPSADAKLLPQQRAAVEQSMPALGARADVYTTGYKGDCRKGGGSCGNAEVIIPKERRCPAHDRDNTGPQMDEAEYRRLMQDPRCQAEQTRGYGGQFGMLPAGDATALHNLFGVQDPAAVQALTGGKAVVFDPVYLKDGKITIELTEPMKEQSAGTMQVGADGKVADAPKQETHEVTVEAVVATAQVPGGVALLTPETAHRLGLTTSDAGSVWLPDTVPSSSAEQKATAAVSKISGSSQLEVERGYRARNDLTSLGLTGFAAIVALGAAGIATGLAAADSQRDLATLSAVGAAGGIRRRLSGFQCGVIAAMGAVLGTISGMVPAIALRKMQGMSHIEAVMSGAQEGHVVIAIPWLNIGITLLVLPAVAVLLAMLFTRSKMTLVRRSA</sequence>
<protein>
    <submittedName>
        <fullName evidence="10">Putative ABC transport system permease protein</fullName>
    </submittedName>
</protein>
<feature type="transmembrane region" description="Helical" evidence="8">
    <location>
        <begin position="485"/>
        <end position="506"/>
    </location>
</feature>
<dbReference type="GO" id="GO:0005886">
    <property type="term" value="C:plasma membrane"/>
    <property type="evidence" value="ECO:0007669"/>
    <property type="project" value="UniProtKB-SubCell"/>
</dbReference>
<proteinExistence type="inferred from homology"/>
<name>A0A561EUU3_9ACTN</name>
<keyword evidence="3 8" id="KW-0812">Transmembrane</keyword>
<feature type="transmembrane region" description="Helical" evidence="8">
    <location>
        <begin position="880"/>
        <end position="900"/>
    </location>
</feature>
<dbReference type="InterPro" id="IPR050250">
    <property type="entry name" value="Macrolide_Exporter_MacB"/>
</dbReference>
<accession>A0A561EUU3</accession>
<keyword evidence="4 8" id="KW-1133">Transmembrane helix</keyword>
<dbReference type="RefSeq" id="WP_145793095.1">
    <property type="nucleotide sequence ID" value="NZ_BAAABR010000022.1"/>
</dbReference>
<dbReference type="EMBL" id="VIVR01000001">
    <property type="protein sequence ID" value="TWE19378.1"/>
    <property type="molecule type" value="Genomic_DNA"/>
</dbReference>
<evidence type="ECO:0000256" key="1">
    <source>
        <dbReference type="ARBA" id="ARBA00004651"/>
    </source>
</evidence>
<feature type="transmembrane region" description="Helical" evidence="8">
    <location>
        <begin position="451"/>
        <end position="473"/>
    </location>
</feature>
<evidence type="ECO:0000256" key="3">
    <source>
        <dbReference type="ARBA" id="ARBA00022692"/>
    </source>
</evidence>
<organism evidence="10 11">
    <name type="scientific">Kitasatospora atroaurantiaca</name>
    <dbReference type="NCBI Taxonomy" id="285545"/>
    <lineage>
        <taxon>Bacteria</taxon>
        <taxon>Bacillati</taxon>
        <taxon>Actinomycetota</taxon>
        <taxon>Actinomycetes</taxon>
        <taxon>Kitasatosporales</taxon>
        <taxon>Streptomycetaceae</taxon>
        <taxon>Kitasatospora</taxon>
    </lineage>
</organism>
<feature type="transmembrane region" description="Helical" evidence="8">
    <location>
        <begin position="828"/>
        <end position="851"/>
    </location>
</feature>
<evidence type="ECO:0000256" key="4">
    <source>
        <dbReference type="ARBA" id="ARBA00022989"/>
    </source>
</evidence>
<feature type="transmembrane region" description="Helical" evidence="8">
    <location>
        <begin position="527"/>
        <end position="547"/>
    </location>
</feature>
<comment type="caution">
    <text evidence="10">The sequence shown here is derived from an EMBL/GenBank/DDBJ whole genome shotgun (WGS) entry which is preliminary data.</text>
</comment>
<feature type="transmembrane region" description="Helical" evidence="8">
    <location>
        <begin position="406"/>
        <end position="430"/>
    </location>
</feature>
<evidence type="ECO:0000313" key="10">
    <source>
        <dbReference type="EMBL" id="TWE19378.1"/>
    </source>
</evidence>
<gene>
    <name evidence="10" type="ORF">FB465_4494</name>
</gene>
<feature type="transmembrane region" description="Helical" evidence="8">
    <location>
        <begin position="310"/>
        <end position="335"/>
    </location>
</feature>
<feature type="transmembrane region" description="Helical" evidence="8">
    <location>
        <begin position="356"/>
        <end position="386"/>
    </location>
</feature>
<evidence type="ECO:0000256" key="6">
    <source>
        <dbReference type="ARBA" id="ARBA00038076"/>
    </source>
</evidence>
<dbReference type="GO" id="GO:0022857">
    <property type="term" value="F:transmembrane transporter activity"/>
    <property type="evidence" value="ECO:0007669"/>
    <property type="project" value="TreeGrafter"/>
</dbReference>
<comment type="subcellular location">
    <subcellularLocation>
        <location evidence="1">Cell membrane</location>
        <topology evidence="1">Multi-pass membrane protein</topology>
    </subcellularLocation>
</comment>